<evidence type="ECO:0000313" key="1">
    <source>
        <dbReference type="EMBL" id="QGT83795.1"/>
    </source>
</evidence>
<dbReference type="RefSeq" id="WP_055003731.1">
    <property type="nucleotide sequence ID" value="NZ_CP046441.1"/>
</dbReference>
<dbReference type="EMBL" id="CP046441">
    <property type="protein sequence ID" value="QGT83795.1"/>
    <property type="molecule type" value="Genomic_DNA"/>
</dbReference>
<dbReference type="AlphaFoldDB" id="A0AAE6QMJ5"/>
<proteinExistence type="predicted"/>
<sequence length="116" mass="12435">MDTGVYSASAISNEEISKLILQKKTFTIIDIPTSTFGNTVETIEKLIEAQGLTCRIYVAGRMAALGAATALTMFGGLATGLAIAAHNIATYNPDYEIAKYFVTKKLIISSKKIKPT</sequence>
<organism evidence="1 2">
    <name type="scientific">Pseudomonas coronafaciens pv. coronafaciens</name>
    <dbReference type="NCBI Taxonomy" id="235275"/>
    <lineage>
        <taxon>Bacteria</taxon>
        <taxon>Pseudomonadati</taxon>
        <taxon>Pseudomonadota</taxon>
        <taxon>Gammaproteobacteria</taxon>
        <taxon>Pseudomonadales</taxon>
        <taxon>Pseudomonadaceae</taxon>
        <taxon>Pseudomonas</taxon>
        <taxon>Pseudomonas coronafaciens</taxon>
    </lineage>
</organism>
<evidence type="ECO:0000313" key="2">
    <source>
        <dbReference type="Proteomes" id="UP000423413"/>
    </source>
</evidence>
<reference evidence="1 2" key="1">
    <citation type="submission" date="2019-11" db="EMBL/GenBank/DDBJ databases">
        <title>Complete genome sequence of Pseudomonas syringae pv. coronafaciens isolate B19001 originated in imported oat cereal.</title>
        <authorList>
            <person name="Kim S.M."/>
            <person name="Lee B.C."/>
            <person name="Seo S.J."/>
            <person name="Lee J.E."/>
            <person name="Choi N.J."/>
            <person name="Park J.H."/>
        </authorList>
    </citation>
    <scope>NUCLEOTIDE SEQUENCE [LARGE SCALE GENOMIC DNA]</scope>
    <source>
        <strain evidence="1 2">B19001</strain>
    </source>
</reference>
<accession>A0AAE6QMJ5</accession>
<dbReference type="Proteomes" id="UP000423413">
    <property type="component" value="Chromosome"/>
</dbReference>
<name>A0AAE6QMJ5_9PSED</name>
<gene>
    <name evidence="1" type="ORF">GMO17_22880</name>
</gene>
<protein>
    <submittedName>
        <fullName evidence="1">Uncharacterized protein</fullName>
    </submittedName>
</protein>